<name>A0A0D9VVC7_9ORYZ</name>
<sequence>MAGSRPSPLDPALRSVAAWLPAREERRREEEAGTGRWRGGMEIGERGGIGGRRRQAERKMEGRDGDWRERRDRRAEDYGRPYLWRWAINWRRVRSITSRERATLGEAHKLLHEDIHGAKTVAAYALAVVPALNVRDREDTAAAARLVASVFSEKPVLPGAIDAAMDLVFSILHSDVLAALVRAEAPIPAATVGAATKLFAHVSSGVEPADGAGHEIRQ</sequence>
<dbReference type="Proteomes" id="UP000032180">
    <property type="component" value="Chromosome 3"/>
</dbReference>
<reference evidence="3" key="2">
    <citation type="submission" date="2013-12" db="EMBL/GenBank/DDBJ databases">
        <authorList>
            <person name="Yu Y."/>
            <person name="Lee S."/>
            <person name="de Baynast K."/>
            <person name="Wissotski M."/>
            <person name="Liu L."/>
            <person name="Talag J."/>
            <person name="Goicoechea J."/>
            <person name="Angelova A."/>
            <person name="Jetty R."/>
            <person name="Kudrna D."/>
            <person name="Golser W."/>
            <person name="Rivera L."/>
            <person name="Zhang J."/>
            <person name="Wing R."/>
        </authorList>
    </citation>
    <scope>NUCLEOTIDE SEQUENCE</scope>
</reference>
<dbReference type="HOGENOM" id="CLU_1268528_0_0_1"/>
<dbReference type="Gramene" id="LPERR03G18620.1">
    <property type="protein sequence ID" value="LPERR03G18620.1"/>
    <property type="gene ID" value="LPERR03G18620"/>
</dbReference>
<reference evidence="2 3" key="1">
    <citation type="submission" date="2012-08" db="EMBL/GenBank/DDBJ databases">
        <title>Oryza genome evolution.</title>
        <authorList>
            <person name="Wing R.A."/>
        </authorList>
    </citation>
    <scope>NUCLEOTIDE SEQUENCE</scope>
</reference>
<reference evidence="2" key="3">
    <citation type="submission" date="2015-04" db="UniProtKB">
        <authorList>
            <consortium name="EnsemblPlants"/>
        </authorList>
    </citation>
    <scope>IDENTIFICATION</scope>
</reference>
<feature type="compositionally biased region" description="Basic and acidic residues" evidence="1">
    <location>
        <begin position="57"/>
        <end position="69"/>
    </location>
</feature>
<evidence type="ECO:0000313" key="3">
    <source>
        <dbReference type="Proteomes" id="UP000032180"/>
    </source>
</evidence>
<protein>
    <submittedName>
        <fullName evidence="2">Uncharacterized protein</fullName>
    </submittedName>
</protein>
<feature type="compositionally biased region" description="Basic and acidic residues" evidence="1">
    <location>
        <begin position="24"/>
        <end position="33"/>
    </location>
</feature>
<keyword evidence="3" id="KW-1185">Reference proteome</keyword>
<dbReference type="AlphaFoldDB" id="A0A0D9VVC7"/>
<evidence type="ECO:0000256" key="1">
    <source>
        <dbReference type="SAM" id="MobiDB-lite"/>
    </source>
</evidence>
<accession>A0A0D9VVC7</accession>
<organism evidence="2 3">
    <name type="scientific">Leersia perrieri</name>
    <dbReference type="NCBI Taxonomy" id="77586"/>
    <lineage>
        <taxon>Eukaryota</taxon>
        <taxon>Viridiplantae</taxon>
        <taxon>Streptophyta</taxon>
        <taxon>Embryophyta</taxon>
        <taxon>Tracheophyta</taxon>
        <taxon>Spermatophyta</taxon>
        <taxon>Magnoliopsida</taxon>
        <taxon>Liliopsida</taxon>
        <taxon>Poales</taxon>
        <taxon>Poaceae</taxon>
        <taxon>BOP clade</taxon>
        <taxon>Oryzoideae</taxon>
        <taxon>Oryzeae</taxon>
        <taxon>Oryzinae</taxon>
        <taxon>Leersia</taxon>
    </lineage>
</organism>
<proteinExistence type="predicted"/>
<evidence type="ECO:0000313" key="2">
    <source>
        <dbReference type="EnsemblPlants" id="LPERR03G18620.1"/>
    </source>
</evidence>
<feature type="compositionally biased region" description="Gly residues" evidence="1">
    <location>
        <begin position="36"/>
        <end position="50"/>
    </location>
</feature>
<dbReference type="EnsemblPlants" id="LPERR03G18620.1">
    <property type="protein sequence ID" value="LPERR03G18620.1"/>
    <property type="gene ID" value="LPERR03G18620"/>
</dbReference>
<feature type="region of interest" description="Disordered" evidence="1">
    <location>
        <begin position="24"/>
        <end position="69"/>
    </location>
</feature>